<dbReference type="InterPro" id="IPR016185">
    <property type="entry name" value="PreATP-grasp_dom_sf"/>
</dbReference>
<evidence type="ECO:0000313" key="2">
    <source>
        <dbReference type="Proteomes" id="UP001172054"/>
    </source>
</evidence>
<keyword evidence="2" id="KW-1185">Reference proteome</keyword>
<dbReference type="RefSeq" id="WP_300981559.1">
    <property type="nucleotide sequence ID" value="NZ_CP129238.1"/>
</dbReference>
<comment type="caution">
    <text evidence="1">The sequence shown here is derived from an EMBL/GenBank/DDBJ whole genome shotgun (WGS) entry which is preliminary data.</text>
</comment>
<name>A0ABT8MNM7_9BACL</name>
<dbReference type="SUPFAM" id="SSF52440">
    <property type="entry name" value="PreATP-grasp domain"/>
    <property type="match status" value="1"/>
</dbReference>
<evidence type="ECO:0000313" key="1">
    <source>
        <dbReference type="EMBL" id="MDN7226349.1"/>
    </source>
</evidence>
<dbReference type="Proteomes" id="UP001172054">
    <property type="component" value="Unassembled WGS sequence"/>
</dbReference>
<dbReference type="Gene3D" id="3.40.50.20">
    <property type="match status" value="1"/>
</dbReference>
<dbReference type="EMBL" id="JAUJWW010000001">
    <property type="protein sequence ID" value="MDN7226349.1"/>
    <property type="molecule type" value="Genomic_DNA"/>
</dbReference>
<gene>
    <name evidence="1" type="ORF">QWY15_03485</name>
</gene>
<organism evidence="1 2">
    <name type="scientific">Planococcus liqunii</name>
    <dbReference type="NCBI Taxonomy" id="3058394"/>
    <lineage>
        <taxon>Bacteria</taxon>
        <taxon>Bacillati</taxon>
        <taxon>Bacillota</taxon>
        <taxon>Bacilli</taxon>
        <taxon>Bacillales</taxon>
        <taxon>Caryophanaceae</taxon>
        <taxon>Planococcus</taxon>
    </lineage>
</organism>
<accession>A0ABT8MNM7</accession>
<sequence>MKKKVLFLGGNNSVAKMVEEIKKMDIYTIVADTTINAPAKNYADIVYDISPSNIKSLLEIGEHEKPDCIYAALGDVTTWNALALCKRLKVPFYVRRDKTESKLVLDKFNDFCRTFNVSVINEISLYESAEEASALEFPVILRSFEKMSIYATN</sequence>
<proteinExistence type="predicted"/>
<evidence type="ECO:0008006" key="3">
    <source>
        <dbReference type="Google" id="ProtNLM"/>
    </source>
</evidence>
<reference evidence="1 2" key="1">
    <citation type="submission" date="2023-06" db="EMBL/GenBank/DDBJ databases">
        <title>Novel species in genus Planococcus.</title>
        <authorList>
            <person name="Ning S."/>
        </authorList>
    </citation>
    <scope>NUCLEOTIDE SEQUENCE [LARGE SCALE GENOMIC DNA]</scope>
    <source>
        <strain evidence="1 2">N064</strain>
    </source>
</reference>
<protein>
    <recommendedName>
        <fullName evidence="3">RCK N-terminal domain-containing protein</fullName>
    </recommendedName>
</protein>